<dbReference type="RefSeq" id="WP_270023018.1">
    <property type="nucleotide sequence ID" value="NZ_JAPDDP010000001.1"/>
</dbReference>
<comment type="caution">
    <text evidence="5">The sequence shown here is derived from an EMBL/GenBank/DDBJ whole genome shotgun (WGS) entry which is preliminary data.</text>
</comment>
<dbReference type="EMBL" id="JAPDDP010000001">
    <property type="protein sequence ID" value="MDA0178763.1"/>
    <property type="molecule type" value="Genomic_DNA"/>
</dbReference>
<protein>
    <submittedName>
        <fullName evidence="5">Ice-binding family protein</fullName>
    </submittedName>
</protein>
<keyword evidence="2 4" id="KW-0732">Signal</keyword>
<feature type="compositionally biased region" description="Low complexity" evidence="3">
    <location>
        <begin position="228"/>
        <end position="243"/>
    </location>
</feature>
<organism evidence="5 6">
    <name type="scientific">Solirubrobacter phytolaccae</name>
    <dbReference type="NCBI Taxonomy" id="1404360"/>
    <lineage>
        <taxon>Bacteria</taxon>
        <taxon>Bacillati</taxon>
        <taxon>Actinomycetota</taxon>
        <taxon>Thermoleophilia</taxon>
        <taxon>Solirubrobacterales</taxon>
        <taxon>Solirubrobacteraceae</taxon>
        <taxon>Solirubrobacter</taxon>
    </lineage>
</organism>
<evidence type="ECO:0000256" key="4">
    <source>
        <dbReference type="SAM" id="SignalP"/>
    </source>
</evidence>
<accession>A0A9X3N2X3</accession>
<feature type="signal peptide" evidence="4">
    <location>
        <begin position="1"/>
        <end position="20"/>
    </location>
</feature>
<dbReference type="Pfam" id="PF11999">
    <property type="entry name" value="Ice_binding"/>
    <property type="match status" value="1"/>
</dbReference>
<comment type="similarity">
    <text evidence="1">Belongs to the ice-binding protein family.</text>
</comment>
<reference evidence="5" key="1">
    <citation type="submission" date="2022-10" db="EMBL/GenBank/DDBJ databases">
        <title>The WGS of Solirubrobacter phytolaccae KCTC 29190.</title>
        <authorList>
            <person name="Jiang Z."/>
        </authorList>
    </citation>
    <scope>NUCLEOTIDE SEQUENCE</scope>
    <source>
        <strain evidence="5">KCTC 29190</strain>
    </source>
</reference>
<name>A0A9X3N2X3_9ACTN</name>
<dbReference type="Proteomes" id="UP001147653">
    <property type="component" value="Unassembled WGS sequence"/>
</dbReference>
<gene>
    <name evidence="5" type="ORF">OJ997_00525</name>
</gene>
<evidence type="ECO:0000256" key="2">
    <source>
        <dbReference type="ARBA" id="ARBA00022729"/>
    </source>
</evidence>
<dbReference type="AlphaFoldDB" id="A0A9X3N2X3"/>
<evidence type="ECO:0000313" key="6">
    <source>
        <dbReference type="Proteomes" id="UP001147653"/>
    </source>
</evidence>
<feature type="region of interest" description="Disordered" evidence="3">
    <location>
        <begin position="228"/>
        <end position="272"/>
    </location>
</feature>
<proteinExistence type="inferred from homology"/>
<keyword evidence="6" id="KW-1185">Reference proteome</keyword>
<feature type="chain" id="PRO_5040738196" evidence="4">
    <location>
        <begin position="21"/>
        <end position="374"/>
    </location>
</feature>
<sequence length="374" mass="37269">MGTALAVGCAFVAVPAAASAAPVDLATAKPFVVLGGSAVTNTGPSVLNGELGVSPGTALTGFGIATLNGAVHNNDAVAAQAQLDLTNAYGVAAGQPLTVDLSGTDLGGLVLTPGAYRFTSSAQLTGTLTLDAQNDPAAQFVFQIGSALTTASVSRVSLVGAATPCNVYWQVGTSATLDTGTAFQGNLMAAASISLNNAATVQGRLLASSGQISLINNVIDASMCAATPTTPTDTSTTGPPSTGTGTGSGSGSGGAAPTGPGAGGTAVAPRRGTAVWTRTTPRARSGQPACADGFNATLRGRQIKRVVFRLDGRVVRGTTKSPFRLFVRGLPGRHKVTARVTFKDATPARTLSLNYRACASVALRPTYGPSQFTG</sequence>
<evidence type="ECO:0000313" key="5">
    <source>
        <dbReference type="EMBL" id="MDA0178763.1"/>
    </source>
</evidence>
<feature type="compositionally biased region" description="Gly residues" evidence="3">
    <location>
        <begin position="244"/>
        <end position="264"/>
    </location>
</feature>
<evidence type="ECO:0000256" key="1">
    <source>
        <dbReference type="ARBA" id="ARBA00005445"/>
    </source>
</evidence>
<evidence type="ECO:0000256" key="3">
    <source>
        <dbReference type="SAM" id="MobiDB-lite"/>
    </source>
</evidence>
<dbReference type="InterPro" id="IPR021884">
    <property type="entry name" value="Ice-bd_prot"/>
</dbReference>